<dbReference type="EMBL" id="SGXC01000003">
    <property type="protein sequence ID" value="RZS78867.1"/>
    <property type="molecule type" value="Genomic_DNA"/>
</dbReference>
<reference evidence="3 4" key="1">
    <citation type="submission" date="2019-02" db="EMBL/GenBank/DDBJ databases">
        <title>Genomic Encyclopedia of Type Strains, Phase IV (KMG-IV): sequencing the most valuable type-strain genomes for metagenomic binning, comparative biology and taxonomic classification.</title>
        <authorList>
            <person name="Goeker M."/>
        </authorList>
    </citation>
    <scope>NUCLEOTIDE SEQUENCE [LARGE SCALE GENOMIC DNA]</scope>
    <source>
        <strain evidence="3 4">K24</strain>
    </source>
</reference>
<evidence type="ECO:0000256" key="1">
    <source>
        <dbReference type="SAM" id="Coils"/>
    </source>
</evidence>
<keyword evidence="1" id="KW-0175">Coiled coil</keyword>
<feature type="coiled-coil region" evidence="1">
    <location>
        <begin position="39"/>
        <end position="152"/>
    </location>
</feature>
<dbReference type="Proteomes" id="UP000292445">
    <property type="component" value="Unassembled WGS sequence"/>
</dbReference>
<comment type="caution">
    <text evidence="3">The sequence shown here is derived from an EMBL/GenBank/DDBJ whole genome shotgun (WGS) entry which is preliminary data.</text>
</comment>
<gene>
    <name evidence="3" type="ORF">EV675_5524</name>
</gene>
<proteinExistence type="predicted"/>
<evidence type="ECO:0000313" key="4">
    <source>
        <dbReference type="Proteomes" id="UP000292445"/>
    </source>
</evidence>
<evidence type="ECO:0000256" key="2">
    <source>
        <dbReference type="SAM" id="SignalP"/>
    </source>
</evidence>
<keyword evidence="2" id="KW-0732">Signal</keyword>
<protein>
    <recommendedName>
        <fullName evidence="5">DNA repair protein</fullName>
    </recommendedName>
</protein>
<organism evidence="3 4">
    <name type="scientific">Pigmentiphaga kullae</name>
    <dbReference type="NCBI Taxonomy" id="151784"/>
    <lineage>
        <taxon>Bacteria</taxon>
        <taxon>Pseudomonadati</taxon>
        <taxon>Pseudomonadota</taxon>
        <taxon>Betaproteobacteria</taxon>
        <taxon>Burkholderiales</taxon>
        <taxon>Alcaligenaceae</taxon>
        <taxon>Pigmentiphaga</taxon>
    </lineage>
</organism>
<feature type="chain" id="PRO_5020604589" description="DNA repair protein" evidence="2">
    <location>
        <begin position="33"/>
        <end position="231"/>
    </location>
</feature>
<evidence type="ECO:0000313" key="3">
    <source>
        <dbReference type="EMBL" id="RZS78867.1"/>
    </source>
</evidence>
<evidence type="ECO:0008006" key="5">
    <source>
        <dbReference type="Google" id="ProtNLM"/>
    </source>
</evidence>
<feature type="signal peptide" evidence="2">
    <location>
        <begin position="1"/>
        <end position="32"/>
    </location>
</feature>
<accession>A0A4Q7N9Z6</accession>
<keyword evidence="4" id="KW-1185">Reference proteome</keyword>
<name>A0A4Q7N9Z6_9BURK</name>
<dbReference type="AlphaFoldDB" id="A0A4Q7N9Z6"/>
<sequence length="231" mass="24684">MHFASIVPSAAAARRAACAAVLLLAAVGGVQAQQAQSMEERLRAQLRITTSQLQQAQNELAALKAGQGPAAAPAKADELAAMKEELSRVKAQLAAERESRKKARDDSVQLKEQAEAALEKAGAQVAQYRNAYDELLKMARASEAERQRLASETSTQRTAIGQCEAKNAQLYAVGKEILHAYETMDVGTVLSARQPFAGAARVRLDEAAQQFGDKLYEGRFDARGTASAAAQ</sequence>
<dbReference type="RefSeq" id="WP_130361810.1">
    <property type="nucleotide sequence ID" value="NZ_SGXC01000003.1"/>
</dbReference>
<dbReference type="OrthoDB" id="7032041at2"/>